<evidence type="ECO:0000256" key="2">
    <source>
        <dbReference type="ARBA" id="ARBA00022525"/>
    </source>
</evidence>
<dbReference type="GO" id="GO:0008237">
    <property type="term" value="F:metallopeptidase activity"/>
    <property type="evidence" value="ECO:0007669"/>
    <property type="project" value="InterPro"/>
</dbReference>
<dbReference type="InterPro" id="IPR047568">
    <property type="entry name" value="ATLF-like_dom"/>
</dbReference>
<gene>
    <name evidence="4" type="ORF">PPOP_2717</name>
</gene>
<evidence type="ECO:0000259" key="3">
    <source>
        <dbReference type="PROSITE" id="PS51995"/>
    </source>
</evidence>
<comment type="subcellular location">
    <subcellularLocation>
        <location evidence="1">Secreted</location>
    </subcellularLocation>
</comment>
<keyword evidence="5" id="KW-1185">Reference proteome</keyword>
<evidence type="ECO:0000313" key="5">
    <source>
        <dbReference type="Proteomes" id="UP000029453"/>
    </source>
</evidence>
<evidence type="ECO:0000313" key="4">
    <source>
        <dbReference type="EMBL" id="GAC43350.1"/>
    </source>
</evidence>
<name>M9LJG0_PAEPP</name>
<reference evidence="4 5" key="1">
    <citation type="submission" date="2012-10" db="EMBL/GenBank/DDBJ databases">
        <title>Draft Genome Sequence of Paenibacillus popilliae ATCC 14706T.</title>
        <authorList>
            <person name="Iiyama K."/>
            <person name="Mori K."/>
            <person name="Mon H."/>
            <person name="Chieda Y."/>
            <person name="Lee J.M."/>
            <person name="Kusakabe T."/>
            <person name="Tashiro K."/>
            <person name="Asano S."/>
            <person name="Yasunaga-Aoki C."/>
            <person name="Shimizu S."/>
        </authorList>
    </citation>
    <scope>NUCLEOTIDE SEQUENCE [LARGE SCALE GENOMIC DNA]</scope>
    <source>
        <strain evidence="4 5">ATCC 14706</strain>
    </source>
</reference>
<dbReference type="Gene3D" id="3.40.390.10">
    <property type="entry name" value="Collagenase (Catalytic Domain)"/>
    <property type="match status" value="1"/>
</dbReference>
<feature type="domain" description="ATLF-like" evidence="3">
    <location>
        <begin position="59"/>
        <end position="275"/>
    </location>
</feature>
<dbReference type="SUPFAM" id="SSF55486">
    <property type="entry name" value="Metalloproteases ('zincins'), catalytic domain"/>
    <property type="match status" value="1"/>
</dbReference>
<dbReference type="RefSeq" id="WP_006286974.1">
    <property type="nucleotide sequence ID" value="NZ_BALG01000193.1"/>
</dbReference>
<accession>M9LJG0</accession>
<comment type="caution">
    <text evidence="4">The sequence shown here is derived from an EMBL/GenBank/DDBJ whole genome shotgun (WGS) entry which is preliminary data.</text>
</comment>
<dbReference type="Proteomes" id="UP000029453">
    <property type="component" value="Unassembled WGS sequence"/>
</dbReference>
<feature type="non-terminal residue" evidence="4">
    <location>
        <position position="1"/>
    </location>
</feature>
<dbReference type="AlphaFoldDB" id="M9LJG0"/>
<dbReference type="PROSITE" id="PS51995">
    <property type="entry name" value="ATLF"/>
    <property type="match status" value="1"/>
</dbReference>
<evidence type="ECO:0000256" key="1">
    <source>
        <dbReference type="ARBA" id="ARBA00004613"/>
    </source>
</evidence>
<sequence length="281" mass="31584">VPAGTYLAHLGNGQTIFPLDYGMKLTDQAGTIIGKQVLKLKALVVPKDDILKETNVQMFILYKSISNILRSKGFDEKDIESLKAQCMFIFSGPNVLLAIENSQSAMLDLLTNEYIPNNLLRDTLLKLKQHAGIAFLSVPICMDKAIAGSTSFPKNGDKPNMSIIPTHQSLLSQLDEHISTSRTLHHEFGHVIDREILNGISSTPEFKALFEKEKNNITEINTYANYAKTNPQEFFAEVFKSMVSMGNEKYPSSYYRDSIEKEAPETVRFIKDKLKEKGYIL</sequence>
<dbReference type="EMBL" id="BALG01000193">
    <property type="protein sequence ID" value="GAC43350.1"/>
    <property type="molecule type" value="Genomic_DNA"/>
</dbReference>
<proteinExistence type="predicted"/>
<dbReference type="GO" id="GO:0005576">
    <property type="term" value="C:extracellular region"/>
    <property type="evidence" value="ECO:0007669"/>
    <property type="project" value="UniProtKB-SubCell"/>
</dbReference>
<dbReference type="InterPro" id="IPR014781">
    <property type="entry name" value="Anthrax_toxin_lethal/edema_N/C"/>
</dbReference>
<dbReference type="CDD" id="cd20493">
    <property type="entry name" value="M34_ATLF_C-like"/>
    <property type="match status" value="1"/>
</dbReference>
<dbReference type="InterPro" id="IPR024079">
    <property type="entry name" value="MetalloPept_cat_dom_sf"/>
</dbReference>
<keyword evidence="2" id="KW-0964">Secreted</keyword>
<organism evidence="4 5">
    <name type="scientific">Paenibacillus popilliae ATCC 14706</name>
    <dbReference type="NCBI Taxonomy" id="1212764"/>
    <lineage>
        <taxon>Bacteria</taxon>
        <taxon>Bacillati</taxon>
        <taxon>Bacillota</taxon>
        <taxon>Bacilli</taxon>
        <taxon>Bacillales</taxon>
        <taxon>Paenibacillaceae</taxon>
        <taxon>Paenibacillus</taxon>
    </lineage>
</organism>
<protein>
    <submittedName>
        <fullName evidence="4">Predicted periplasmic ligand-binding sensor domain</fullName>
    </submittedName>
</protein>
<dbReference type="Pfam" id="PF07737">
    <property type="entry name" value="ATLF"/>
    <property type="match status" value="1"/>
</dbReference>